<accession>A0A8U0A7I4</accession>
<dbReference type="EMBL" id="CP096020">
    <property type="protein sequence ID" value="UPM44478.1"/>
    <property type="molecule type" value="Genomic_DNA"/>
</dbReference>
<reference evidence="1" key="1">
    <citation type="submission" date="2022-04" db="EMBL/GenBank/DDBJ databases">
        <title>Halocatena sp. nov., isolated from a salt lake.</title>
        <authorList>
            <person name="Cui H.-L."/>
        </authorList>
    </citation>
    <scope>NUCLEOTIDE SEQUENCE</scope>
    <source>
        <strain evidence="1">AD-1</strain>
        <plasmid evidence="1">unnamed1</plasmid>
    </source>
</reference>
<sequence length="277" mass="30770">MYGVLTSNSTLVREDIGSVAYYIADEVSGRRRAPIEGIINSVACWGDTKAVRDDPSRAARTEGGTRALPTVDGHHWGTVCPTDPDYRMELLDRIEAVGNIGAVRLTTPGFPGSEFCRCDRCERQFATSAFDDWQAWRTETITQFVREASTRVDGDLIVTLYPDPYPGNLRERTGLNPQRLVPHVDGFLVPLCSISYETTYWVESLAGGFARELGDFDVSLMIQLSASEATIERLVDITRQIDPYADAVVYGTDEDSVDTIREVIHRCRTAEPLSPIV</sequence>
<organism evidence="1 2">
    <name type="scientific">Halocatena salina</name>
    <dbReference type="NCBI Taxonomy" id="2934340"/>
    <lineage>
        <taxon>Archaea</taxon>
        <taxon>Methanobacteriati</taxon>
        <taxon>Methanobacteriota</taxon>
        <taxon>Stenosarchaea group</taxon>
        <taxon>Halobacteria</taxon>
        <taxon>Halobacteriales</taxon>
        <taxon>Natronomonadaceae</taxon>
        <taxon>Halocatena</taxon>
    </lineage>
</organism>
<gene>
    <name evidence="1" type="ORF">MW046_13625</name>
</gene>
<name>A0A8U0A7I4_9EURY</name>
<evidence type="ECO:0000313" key="1">
    <source>
        <dbReference type="EMBL" id="UPM44478.1"/>
    </source>
</evidence>
<keyword evidence="1" id="KW-0614">Plasmid</keyword>
<dbReference type="AlphaFoldDB" id="A0A8U0A7I4"/>
<protein>
    <submittedName>
        <fullName evidence="1">Uncharacterized protein</fullName>
    </submittedName>
</protein>
<dbReference type="Proteomes" id="UP000831768">
    <property type="component" value="Plasmid unnamed1"/>
</dbReference>
<keyword evidence="2" id="KW-1185">Reference proteome</keyword>
<geneLocation type="plasmid" evidence="1 2">
    <name>unnamed1</name>
</geneLocation>
<proteinExistence type="predicted"/>
<dbReference type="RefSeq" id="WP_247995132.1">
    <property type="nucleotide sequence ID" value="NZ_CP096020.1"/>
</dbReference>
<evidence type="ECO:0000313" key="2">
    <source>
        <dbReference type="Proteomes" id="UP000831768"/>
    </source>
</evidence>
<dbReference type="KEGG" id="haad:MW046_13625"/>
<dbReference type="GeneID" id="71929106"/>